<evidence type="ECO:0000256" key="2">
    <source>
        <dbReference type="ARBA" id="ARBA00022801"/>
    </source>
</evidence>
<dbReference type="PANTHER" id="PTHR42646:SF2">
    <property type="entry name" value="5'-3' EXONUCLEASE FAMILY PROTEIN"/>
    <property type="match status" value="1"/>
</dbReference>
<dbReference type="GO" id="GO:0008409">
    <property type="term" value="F:5'-3' exonuclease activity"/>
    <property type="evidence" value="ECO:0007669"/>
    <property type="project" value="InterPro"/>
</dbReference>
<dbReference type="AlphaFoldDB" id="A0A1G2RD00"/>
<dbReference type="EMBL" id="MHUC01000034">
    <property type="protein sequence ID" value="OHA70249.1"/>
    <property type="molecule type" value="Genomic_DNA"/>
</dbReference>
<dbReference type="InterPro" id="IPR029060">
    <property type="entry name" value="PIN-like_dom_sf"/>
</dbReference>
<dbReference type="InterPro" id="IPR038969">
    <property type="entry name" value="FEN"/>
</dbReference>
<name>A0A1G2RD00_9BACT</name>
<dbReference type="STRING" id="1802457.A3F15_01875"/>
<dbReference type="SMART" id="SM00475">
    <property type="entry name" value="53EXOc"/>
    <property type="match status" value="1"/>
</dbReference>
<dbReference type="SMART" id="SM00279">
    <property type="entry name" value="HhH2"/>
    <property type="match status" value="1"/>
</dbReference>
<dbReference type="InterPro" id="IPR020045">
    <property type="entry name" value="DNA_polI_H3TH"/>
</dbReference>
<dbReference type="Pfam" id="PF02739">
    <property type="entry name" value="5_3_exonuc_N"/>
    <property type="match status" value="1"/>
</dbReference>
<evidence type="ECO:0000313" key="6">
    <source>
        <dbReference type="Proteomes" id="UP000177078"/>
    </source>
</evidence>
<dbReference type="SUPFAM" id="SSF88723">
    <property type="entry name" value="PIN domain-like"/>
    <property type="match status" value="1"/>
</dbReference>
<dbReference type="GO" id="GO:0017108">
    <property type="term" value="F:5'-flap endonuclease activity"/>
    <property type="evidence" value="ECO:0007669"/>
    <property type="project" value="InterPro"/>
</dbReference>
<reference evidence="5 6" key="1">
    <citation type="journal article" date="2016" name="Nat. Commun.">
        <title>Thousands of microbial genomes shed light on interconnected biogeochemical processes in an aquifer system.</title>
        <authorList>
            <person name="Anantharaman K."/>
            <person name="Brown C.T."/>
            <person name="Hug L.A."/>
            <person name="Sharon I."/>
            <person name="Castelle C.J."/>
            <person name="Probst A.J."/>
            <person name="Thomas B.C."/>
            <person name="Singh A."/>
            <person name="Wilkins M.J."/>
            <person name="Karaoz U."/>
            <person name="Brodie E.L."/>
            <person name="Williams K.H."/>
            <person name="Hubbard S.S."/>
            <person name="Banfield J.F."/>
        </authorList>
    </citation>
    <scope>NUCLEOTIDE SEQUENCE [LARGE SCALE GENOMIC DNA]</scope>
</reference>
<sequence length="297" mass="33166">MDNKKRFIIIDSNILMHRAYHALPPLKSKNGELANAVYGFLLIFFRAVKEFQPNFVAAVFDTAKPTFRHQAFKDYKITRPPTPEDLSSQIPVIKSLLRESGIAVFAEEGFEADDVIGTVARLSLLEDGNGLEVIILSCDLDTLQLVNANIKVCTFQNGFKNMVLYNNEKIEERYEISSVDLVDFRALKGDPSDNIPGVAGIGEKTAISLLKDFGSLDNLYFEIETATARAGAIRPAVRERLINNKDQAFLSKELSIIKQDVPVNFQLDDCGFGKYDREKAARSLEQIGFRSLVGKLP</sequence>
<keyword evidence="2" id="KW-0378">Hydrolase</keyword>
<dbReference type="InterPro" id="IPR002421">
    <property type="entry name" value="5-3_exonuclease"/>
</dbReference>
<dbReference type="Gene3D" id="3.40.50.1010">
    <property type="entry name" value="5'-nuclease"/>
    <property type="match status" value="1"/>
</dbReference>
<evidence type="ECO:0000313" key="5">
    <source>
        <dbReference type="EMBL" id="OHA70249.1"/>
    </source>
</evidence>
<proteinExistence type="predicted"/>
<gene>
    <name evidence="5" type="ORF">A3F15_01875</name>
</gene>
<dbReference type="InterPro" id="IPR020046">
    <property type="entry name" value="5-3_exonucl_a-hlix_arch_N"/>
</dbReference>
<dbReference type="Pfam" id="PF01367">
    <property type="entry name" value="5_3_exonuc"/>
    <property type="match status" value="1"/>
</dbReference>
<keyword evidence="3" id="KW-0238">DNA-binding</keyword>
<feature type="domain" description="5'-3' exonuclease" evidence="4">
    <location>
        <begin position="5"/>
        <end position="273"/>
    </location>
</feature>
<accession>A0A1G2RD00</accession>
<comment type="caution">
    <text evidence="5">The sequence shown here is derived from an EMBL/GenBank/DDBJ whole genome shotgun (WGS) entry which is preliminary data.</text>
</comment>
<dbReference type="Proteomes" id="UP000177078">
    <property type="component" value="Unassembled WGS sequence"/>
</dbReference>
<dbReference type="Gene3D" id="1.10.150.20">
    <property type="entry name" value="5' to 3' exonuclease, C-terminal subdomain"/>
    <property type="match status" value="1"/>
</dbReference>
<dbReference type="GO" id="GO:0003677">
    <property type="term" value="F:DNA binding"/>
    <property type="evidence" value="ECO:0007669"/>
    <property type="project" value="UniProtKB-KW"/>
</dbReference>
<evidence type="ECO:0000256" key="1">
    <source>
        <dbReference type="ARBA" id="ARBA00022722"/>
    </source>
</evidence>
<evidence type="ECO:0000259" key="4">
    <source>
        <dbReference type="SMART" id="SM00475"/>
    </source>
</evidence>
<keyword evidence="1" id="KW-0540">Nuclease</keyword>
<dbReference type="InterPro" id="IPR036279">
    <property type="entry name" value="5-3_exonuclease_C_sf"/>
</dbReference>
<dbReference type="FunFam" id="1.10.150.20:FF:000003">
    <property type="entry name" value="DNA polymerase I"/>
    <property type="match status" value="1"/>
</dbReference>
<dbReference type="GO" id="GO:0033567">
    <property type="term" value="P:DNA replication, Okazaki fragment processing"/>
    <property type="evidence" value="ECO:0007669"/>
    <property type="project" value="InterPro"/>
</dbReference>
<dbReference type="SUPFAM" id="SSF47807">
    <property type="entry name" value="5' to 3' exonuclease, C-terminal subdomain"/>
    <property type="match status" value="1"/>
</dbReference>
<dbReference type="CDD" id="cd09898">
    <property type="entry name" value="H3TH_53EXO"/>
    <property type="match status" value="1"/>
</dbReference>
<protein>
    <recommendedName>
        <fullName evidence="4">5'-3' exonuclease domain-containing protein</fullName>
    </recommendedName>
</protein>
<organism evidence="5 6">
    <name type="scientific">Candidatus Wildermuthbacteria bacterium RIFCSPHIGHO2_12_FULL_40_12</name>
    <dbReference type="NCBI Taxonomy" id="1802457"/>
    <lineage>
        <taxon>Bacteria</taxon>
        <taxon>Candidatus Wildermuthiibacteriota</taxon>
    </lineage>
</organism>
<dbReference type="CDD" id="cd09859">
    <property type="entry name" value="PIN_53EXO"/>
    <property type="match status" value="1"/>
</dbReference>
<evidence type="ECO:0000256" key="3">
    <source>
        <dbReference type="ARBA" id="ARBA00023125"/>
    </source>
</evidence>
<dbReference type="InterPro" id="IPR008918">
    <property type="entry name" value="HhH2"/>
</dbReference>
<dbReference type="PANTHER" id="PTHR42646">
    <property type="entry name" value="FLAP ENDONUCLEASE XNI"/>
    <property type="match status" value="1"/>
</dbReference>